<dbReference type="OrthoDB" id="4103069at2"/>
<feature type="compositionally biased region" description="Basic and acidic residues" evidence="1">
    <location>
        <begin position="644"/>
        <end position="653"/>
    </location>
</feature>
<dbReference type="Gene3D" id="1.10.510.10">
    <property type="entry name" value="Transferase(Phosphotransferase) domain 1"/>
    <property type="match status" value="1"/>
</dbReference>
<dbReference type="InterPro" id="IPR000719">
    <property type="entry name" value="Prot_kinase_dom"/>
</dbReference>
<dbReference type="PANTHER" id="PTHR44167:SF24">
    <property type="entry name" value="SERINE_THREONINE-PROTEIN KINASE CHK2"/>
    <property type="match status" value="1"/>
</dbReference>
<dbReference type="EMBL" id="LNYW01000066">
    <property type="protein sequence ID" value="KTD57663.1"/>
    <property type="molecule type" value="Genomic_DNA"/>
</dbReference>
<comment type="caution">
    <text evidence="3">The sequence shown here is derived from an EMBL/GenBank/DDBJ whole genome shotgun (WGS) entry which is preliminary data.</text>
</comment>
<organism evidence="3 4">
    <name type="scientific">Legionella shakespearei DSM 23087</name>
    <dbReference type="NCBI Taxonomy" id="1122169"/>
    <lineage>
        <taxon>Bacteria</taxon>
        <taxon>Pseudomonadati</taxon>
        <taxon>Pseudomonadota</taxon>
        <taxon>Gammaproteobacteria</taxon>
        <taxon>Legionellales</taxon>
        <taxon>Legionellaceae</taxon>
        <taxon>Legionella</taxon>
    </lineage>
</organism>
<feature type="region of interest" description="Disordered" evidence="1">
    <location>
        <begin position="523"/>
        <end position="671"/>
    </location>
</feature>
<dbReference type="Pfam" id="PF00069">
    <property type="entry name" value="Pkinase"/>
    <property type="match status" value="1"/>
</dbReference>
<evidence type="ECO:0000259" key="2">
    <source>
        <dbReference type="PROSITE" id="PS50011"/>
    </source>
</evidence>
<evidence type="ECO:0000313" key="4">
    <source>
        <dbReference type="Proteomes" id="UP000054600"/>
    </source>
</evidence>
<dbReference type="GO" id="GO:0004674">
    <property type="term" value="F:protein serine/threonine kinase activity"/>
    <property type="evidence" value="ECO:0007669"/>
    <property type="project" value="TreeGrafter"/>
</dbReference>
<proteinExistence type="predicted"/>
<dbReference type="STRING" id="1122169.Lsha_2504"/>
<keyword evidence="4" id="KW-1185">Reference proteome</keyword>
<evidence type="ECO:0000256" key="1">
    <source>
        <dbReference type="SAM" id="MobiDB-lite"/>
    </source>
</evidence>
<feature type="domain" description="Protein kinase" evidence="2">
    <location>
        <begin position="56"/>
        <end position="368"/>
    </location>
</feature>
<dbReference type="AlphaFoldDB" id="A0A0W0YLU4"/>
<dbReference type="PROSITE" id="PS50011">
    <property type="entry name" value="PROTEIN_KINASE_DOM"/>
    <property type="match status" value="1"/>
</dbReference>
<sequence>MKMKMDLTNPGTLEQELLVKYLLQKNATFIPGMQPGSFDESNTVGFYYSDNSIEIFKRKSTHGNGYRYDVMSKRPISSGGYSFLYPILYTIKMWEENDPKNPEAAPTKHYVFKTKPEDKKRVVKKQRRDTAKHTPSAFINARNAEYKTTARAGHLHIKEPVFFDDSSYTVMRSVGDVDLLEIINKDISKWNDKKEALTLEQRLILSINLLKACEESILNKGLIHRDLKPDNVRVDENTLKCFIIDYDFAKDLNKRNVPENLGTALWVAPEAVVPMPPDATPARDFFTESRMLGGLWRDNLDKYTSDIPKGYKIAMQNDFSGLCQDLPGLKSTAKKYITAAISQMGHFDPAKRIELTQHDLDSLGIPGFQLTTKNLANLDMPEIGLPKLNLEDLETPPDMQTLALLNQSRLAMKKYQLLFIKAYNIQFPEKQLSRQQSHETIGIPSSISIHSLSSWMPSNEFLPPTEHDSHLNLESYSGEDIDAFNSEQTHPEEDFTEDEYDIPKEPEVFFAKRTPSMDQLVAARENEQPASSKPPSLITSNPRKSFLGRLSAGFKKLDRSSGSSSDETSPKRKSRAHSPSPDHSDSGSPNSSPGRNNMSDPDSPKSGSSSDPNSPKHSASGTSSDTSPRGLKNFFMKLPPKISRGKEKEKEEAAVETEGSSRLKQSSPKRK</sequence>
<name>A0A0W0YLU4_9GAMM</name>
<feature type="compositionally biased region" description="Polar residues" evidence="1">
    <location>
        <begin position="528"/>
        <end position="543"/>
    </location>
</feature>
<gene>
    <name evidence="3" type="ORF">Lsha_2504</name>
</gene>
<evidence type="ECO:0000313" key="3">
    <source>
        <dbReference type="EMBL" id="KTD57663.1"/>
    </source>
</evidence>
<dbReference type="RefSeq" id="WP_018576776.1">
    <property type="nucleotide sequence ID" value="NZ_KB892391.1"/>
</dbReference>
<dbReference type="PATRIC" id="fig|1122169.6.peg.2882"/>
<dbReference type="eggNOG" id="COG0515">
    <property type="taxonomic scope" value="Bacteria"/>
</dbReference>
<dbReference type="SMART" id="SM00220">
    <property type="entry name" value="S_TKc"/>
    <property type="match status" value="1"/>
</dbReference>
<dbReference type="GO" id="GO:0005737">
    <property type="term" value="C:cytoplasm"/>
    <property type="evidence" value="ECO:0007669"/>
    <property type="project" value="TreeGrafter"/>
</dbReference>
<accession>A0A0W0YLU4</accession>
<dbReference type="InterPro" id="IPR011009">
    <property type="entry name" value="Kinase-like_dom_sf"/>
</dbReference>
<reference evidence="3 4" key="1">
    <citation type="submission" date="2015-11" db="EMBL/GenBank/DDBJ databases">
        <title>Genomic analysis of 38 Legionella species identifies large and diverse effector repertoires.</title>
        <authorList>
            <person name="Burstein D."/>
            <person name="Amaro F."/>
            <person name="Zusman T."/>
            <person name="Lifshitz Z."/>
            <person name="Cohen O."/>
            <person name="Gilbert J.A."/>
            <person name="Pupko T."/>
            <person name="Shuman H.A."/>
            <person name="Segal G."/>
        </authorList>
    </citation>
    <scope>NUCLEOTIDE SEQUENCE [LARGE SCALE GENOMIC DNA]</scope>
    <source>
        <strain evidence="3 4">ATCC 49655</strain>
    </source>
</reference>
<dbReference type="SUPFAM" id="SSF56112">
    <property type="entry name" value="Protein kinase-like (PK-like)"/>
    <property type="match status" value="1"/>
</dbReference>
<feature type="compositionally biased region" description="Low complexity" evidence="1">
    <location>
        <begin position="586"/>
        <end position="620"/>
    </location>
</feature>
<dbReference type="PANTHER" id="PTHR44167">
    <property type="entry name" value="OVARIAN-SPECIFIC SERINE/THREONINE-PROTEIN KINASE LOK-RELATED"/>
    <property type="match status" value="1"/>
</dbReference>
<protein>
    <recommendedName>
        <fullName evidence="2">Protein kinase domain-containing protein</fullName>
    </recommendedName>
</protein>
<dbReference type="Proteomes" id="UP000054600">
    <property type="component" value="Unassembled WGS sequence"/>
</dbReference>
<dbReference type="GO" id="GO:0005524">
    <property type="term" value="F:ATP binding"/>
    <property type="evidence" value="ECO:0007669"/>
    <property type="project" value="InterPro"/>
</dbReference>
<feature type="compositionally biased region" description="Polar residues" evidence="1">
    <location>
        <begin position="660"/>
        <end position="671"/>
    </location>
</feature>